<dbReference type="InterPro" id="IPR025668">
    <property type="entry name" value="Tnp_DDE_dom"/>
</dbReference>
<keyword evidence="3" id="KW-1185">Reference proteome</keyword>
<accession>A0A1Z4BQI6</accession>
<name>A0A1Z4BQI6_9FLAO</name>
<gene>
    <name evidence="2" type="ORF">CBG49_10990</name>
</gene>
<dbReference type="EMBL" id="CP022022">
    <property type="protein sequence ID" value="ASF43556.1"/>
    <property type="molecule type" value="Genomic_DNA"/>
</dbReference>
<dbReference type="AlphaFoldDB" id="A0A1Z4BQI6"/>
<evidence type="ECO:0000259" key="1">
    <source>
        <dbReference type="Pfam" id="PF13612"/>
    </source>
</evidence>
<sequence length="300" mass="35187">MINQTTATKLVKIYLTICQKYDNYLQYFCQRFSNNNKPVFTDQEVITIYLFCTGVEHKYKIKEMYNFIKDYWLDWFPKIPSYQAFNNRLNRLSEVFKHISIEQILIGMSEQREMSINILDSCPIVTCKGNGKGKVARDFTDKSYCSSKKMWYYGVKLHALGAYQKSTLPYLKDYIVTKASENDLSVFKENWQELTDTCFIADKIYQSAAVNEVLKSNNSEMITPIKMKKNKSEVLKQRDFAFESLYNKAVSSIRQPIESFFNWLNEKTQIQYAGKVRSSKGLFVHIFGKIATELLFENLF</sequence>
<evidence type="ECO:0000313" key="2">
    <source>
        <dbReference type="EMBL" id="ASF43556.1"/>
    </source>
</evidence>
<dbReference type="Pfam" id="PF13612">
    <property type="entry name" value="DDE_Tnp_1_3"/>
    <property type="match status" value="1"/>
</dbReference>
<organism evidence="2 3">
    <name type="scientific">Capnocytophaga endodontalis</name>
    <dbReference type="NCBI Taxonomy" id="2708117"/>
    <lineage>
        <taxon>Bacteria</taxon>
        <taxon>Pseudomonadati</taxon>
        <taxon>Bacteroidota</taxon>
        <taxon>Flavobacteriia</taxon>
        <taxon>Flavobacteriales</taxon>
        <taxon>Flavobacteriaceae</taxon>
        <taxon>Capnocytophaga</taxon>
    </lineage>
</organism>
<dbReference type="KEGG" id="capn:CBG49_10990"/>
<proteinExistence type="predicted"/>
<protein>
    <submittedName>
        <fullName evidence="2">Transposase</fullName>
    </submittedName>
</protein>
<evidence type="ECO:0000313" key="3">
    <source>
        <dbReference type="Proteomes" id="UP000197007"/>
    </source>
</evidence>
<dbReference type="RefSeq" id="WP_088594504.1">
    <property type="nucleotide sequence ID" value="NZ_CP022022.1"/>
</dbReference>
<reference evidence="3" key="1">
    <citation type="submission" date="2017-06" db="EMBL/GenBank/DDBJ databases">
        <title>Complete genome sequence of Capnocytophaga sp. KCOM 1579 (=ChDC OS43) isolated from a human refractory periapical abscess lesion.</title>
        <authorList>
            <person name="Kook J.-K."/>
            <person name="Park S.-N."/>
            <person name="Lim Y.K."/>
            <person name="Roh H."/>
        </authorList>
    </citation>
    <scope>NUCLEOTIDE SEQUENCE [LARGE SCALE GENOMIC DNA]</scope>
    <source>
        <strain evidence="3">ChDC OS43</strain>
    </source>
</reference>
<feature type="domain" description="Transposase DDE" evidence="1">
    <location>
        <begin position="114"/>
        <end position="272"/>
    </location>
</feature>
<dbReference type="Proteomes" id="UP000197007">
    <property type="component" value="Chromosome"/>
</dbReference>